<feature type="non-terminal residue" evidence="1">
    <location>
        <position position="1"/>
    </location>
</feature>
<gene>
    <name evidence="1" type="ORF">FKW44_007249</name>
</gene>
<protein>
    <submittedName>
        <fullName evidence="1">Uncharacterized protein</fullName>
    </submittedName>
</protein>
<dbReference type="SUPFAM" id="SSF49695">
    <property type="entry name" value="gamma-Crystallin-like"/>
    <property type="match status" value="1"/>
</dbReference>
<proteinExistence type="predicted"/>
<keyword evidence="2" id="KW-1185">Reference proteome</keyword>
<dbReference type="OrthoDB" id="6381640at2759"/>
<organism evidence="1 2">
    <name type="scientific">Caligus rogercresseyi</name>
    <name type="common">Sea louse</name>
    <dbReference type="NCBI Taxonomy" id="217165"/>
    <lineage>
        <taxon>Eukaryota</taxon>
        <taxon>Metazoa</taxon>
        <taxon>Ecdysozoa</taxon>
        <taxon>Arthropoda</taxon>
        <taxon>Crustacea</taxon>
        <taxon>Multicrustacea</taxon>
        <taxon>Hexanauplia</taxon>
        <taxon>Copepoda</taxon>
        <taxon>Siphonostomatoida</taxon>
        <taxon>Caligidae</taxon>
        <taxon>Caligus</taxon>
    </lineage>
</organism>
<sequence length="167" mass="18615">GSSKTIHGYEYDLKLLGFDNKAKSAIANGIWIMYEDPSFNRGQYNKQVSYAWGKNLKLKDLGKIGGKVSSIRYSGDESFDTNSINFYEGAGFMGIEQYFFKDVPSMDYDNFGKSIILTGCKPWTLYEKKNYSGGRLCVYPASLSSPCKPGFFETPSAFGISATKFPV</sequence>
<dbReference type="InterPro" id="IPR011024">
    <property type="entry name" value="G_crystallin-like"/>
</dbReference>
<dbReference type="EMBL" id="CP045893">
    <property type="protein sequence ID" value="QQP54420.1"/>
    <property type="molecule type" value="Genomic_DNA"/>
</dbReference>
<name>A0A7T8KEG0_CALRO</name>
<dbReference type="Gene3D" id="2.60.20.10">
    <property type="entry name" value="Crystallins"/>
    <property type="match status" value="2"/>
</dbReference>
<evidence type="ECO:0000313" key="1">
    <source>
        <dbReference type="EMBL" id="QQP54420.1"/>
    </source>
</evidence>
<dbReference type="AlphaFoldDB" id="A0A7T8KEG0"/>
<dbReference type="Proteomes" id="UP000595437">
    <property type="component" value="Chromosome 4"/>
</dbReference>
<evidence type="ECO:0000313" key="2">
    <source>
        <dbReference type="Proteomes" id="UP000595437"/>
    </source>
</evidence>
<accession>A0A7T8KEG0</accession>
<reference evidence="2" key="1">
    <citation type="submission" date="2021-01" db="EMBL/GenBank/DDBJ databases">
        <title>Caligus Genome Assembly.</title>
        <authorList>
            <person name="Gallardo-Escarate C."/>
        </authorList>
    </citation>
    <scope>NUCLEOTIDE SEQUENCE [LARGE SCALE GENOMIC DNA]</scope>
</reference>